<feature type="compositionally biased region" description="Basic residues" evidence="3">
    <location>
        <begin position="101"/>
        <end position="110"/>
    </location>
</feature>
<keyword evidence="1" id="KW-0677">Repeat</keyword>
<keyword evidence="2" id="KW-0802">TPR repeat</keyword>
<dbReference type="AlphaFoldDB" id="A0A9J6F6G4"/>
<dbReference type="Pfam" id="PF12569">
    <property type="entry name" value="NatA_aux_su"/>
    <property type="match status" value="1"/>
</dbReference>
<sequence>MATPFAALLNCELFDVSPSGRVRRASSGLGLEDAVVSGPVGKRNAPPTRRRTMARTKSESVVRLGPTTDPRLRQADAVPWHCRDRMHRVIANMAPGELKKLKSKQRKARRRAEQEKEKQTLAQEKQKSRQAQQAQQAQQDGGEMDGVRDEELLPDKLARTEEPLEQAIQFLRPLQQLGAQQLETHLLAFEIYLRKNRPLLMLQSIKRAFRLDPQCPRLHAHMCTFHSLVSKRKDLPGPIVTVLEKEMAELYQSKDAQQLNEEFLAQHSRSFPHLLEGCRMMYFLDTSKQKQALQMVTSLNNDLEGVTIENCLRTLECLTKGDMGSCEAELALFRAACHERFPLAIAFRPPQSSANHVRPEE</sequence>
<dbReference type="VEuPathDB" id="VectorBase:LOC119177326"/>
<dbReference type="Proteomes" id="UP000821866">
    <property type="component" value="Chromosome 1"/>
</dbReference>
<reference evidence="4" key="2">
    <citation type="submission" date="2021-09" db="EMBL/GenBank/DDBJ databases">
        <authorList>
            <person name="Jia N."/>
            <person name="Wang J."/>
            <person name="Shi W."/>
            <person name="Du L."/>
            <person name="Sun Y."/>
            <person name="Zhan W."/>
            <person name="Jiang J."/>
            <person name="Wang Q."/>
            <person name="Zhang B."/>
            <person name="Ji P."/>
            <person name="Sakyi L.B."/>
            <person name="Cui X."/>
            <person name="Yuan T."/>
            <person name="Jiang B."/>
            <person name="Yang W."/>
            <person name="Lam T.T.-Y."/>
            <person name="Chang Q."/>
            <person name="Ding S."/>
            <person name="Wang X."/>
            <person name="Zhu J."/>
            <person name="Ruan X."/>
            <person name="Zhao L."/>
            <person name="Wei J."/>
            <person name="Que T."/>
            <person name="Du C."/>
            <person name="Cheng J."/>
            <person name="Dai P."/>
            <person name="Han X."/>
            <person name="Huang E."/>
            <person name="Gao Y."/>
            <person name="Liu J."/>
            <person name="Shao H."/>
            <person name="Ye R."/>
            <person name="Li L."/>
            <person name="Wei W."/>
            <person name="Wang X."/>
            <person name="Wang C."/>
            <person name="Huo Q."/>
            <person name="Li W."/>
            <person name="Guo W."/>
            <person name="Chen H."/>
            <person name="Chen S."/>
            <person name="Zhou L."/>
            <person name="Zhou L."/>
            <person name="Ni X."/>
            <person name="Tian J."/>
            <person name="Zhou Y."/>
            <person name="Sheng Y."/>
            <person name="Liu T."/>
            <person name="Pan Y."/>
            <person name="Xia L."/>
            <person name="Li J."/>
            <person name="Zhao F."/>
            <person name="Cao W."/>
        </authorList>
    </citation>
    <scope>NUCLEOTIDE SEQUENCE</scope>
    <source>
        <strain evidence="4">Rmic-2018</strain>
        <tissue evidence="4">Larvae</tissue>
    </source>
</reference>
<accession>A0A9J6F6G4</accession>
<protein>
    <submittedName>
        <fullName evidence="4">Uncharacterized protein</fullName>
    </submittedName>
</protein>
<dbReference type="PANTHER" id="PTHR22767:SF2">
    <property type="entry name" value="N(ALPHA)-ACETYLTRANSFERASE 15_16, ISOFORM A"/>
    <property type="match status" value="1"/>
</dbReference>
<evidence type="ECO:0000256" key="1">
    <source>
        <dbReference type="ARBA" id="ARBA00022737"/>
    </source>
</evidence>
<name>A0A9J6F6G4_RHIMP</name>
<evidence type="ECO:0000313" key="4">
    <source>
        <dbReference type="EMBL" id="KAH8042674.1"/>
    </source>
</evidence>
<feature type="compositionally biased region" description="Basic and acidic residues" evidence="3">
    <location>
        <begin position="111"/>
        <end position="127"/>
    </location>
</feature>
<feature type="region of interest" description="Disordered" evidence="3">
    <location>
        <begin position="40"/>
        <end position="59"/>
    </location>
</feature>
<reference evidence="4" key="1">
    <citation type="journal article" date="2020" name="Cell">
        <title>Large-Scale Comparative Analyses of Tick Genomes Elucidate Their Genetic Diversity and Vector Capacities.</title>
        <authorList>
            <consortium name="Tick Genome and Microbiome Consortium (TIGMIC)"/>
            <person name="Jia N."/>
            <person name="Wang J."/>
            <person name="Shi W."/>
            <person name="Du L."/>
            <person name="Sun Y."/>
            <person name="Zhan W."/>
            <person name="Jiang J.F."/>
            <person name="Wang Q."/>
            <person name="Zhang B."/>
            <person name="Ji P."/>
            <person name="Bell-Sakyi L."/>
            <person name="Cui X.M."/>
            <person name="Yuan T.T."/>
            <person name="Jiang B.G."/>
            <person name="Yang W.F."/>
            <person name="Lam T.T."/>
            <person name="Chang Q.C."/>
            <person name="Ding S.J."/>
            <person name="Wang X.J."/>
            <person name="Zhu J.G."/>
            <person name="Ruan X.D."/>
            <person name="Zhao L."/>
            <person name="Wei J.T."/>
            <person name="Ye R.Z."/>
            <person name="Que T.C."/>
            <person name="Du C.H."/>
            <person name="Zhou Y.H."/>
            <person name="Cheng J.X."/>
            <person name="Dai P.F."/>
            <person name="Guo W.B."/>
            <person name="Han X.H."/>
            <person name="Huang E.J."/>
            <person name="Li L.F."/>
            <person name="Wei W."/>
            <person name="Gao Y.C."/>
            <person name="Liu J.Z."/>
            <person name="Shao H.Z."/>
            <person name="Wang X."/>
            <person name="Wang C.C."/>
            <person name="Yang T.C."/>
            <person name="Huo Q.B."/>
            <person name="Li W."/>
            <person name="Chen H.Y."/>
            <person name="Chen S.E."/>
            <person name="Zhou L.G."/>
            <person name="Ni X.B."/>
            <person name="Tian J.H."/>
            <person name="Sheng Y."/>
            <person name="Liu T."/>
            <person name="Pan Y.S."/>
            <person name="Xia L.Y."/>
            <person name="Li J."/>
            <person name="Zhao F."/>
            <person name="Cao W.C."/>
        </authorList>
    </citation>
    <scope>NUCLEOTIDE SEQUENCE</scope>
    <source>
        <strain evidence="4">Rmic-2018</strain>
    </source>
</reference>
<keyword evidence="5" id="KW-1185">Reference proteome</keyword>
<feature type="region of interest" description="Disordered" evidence="3">
    <location>
        <begin position="91"/>
        <end position="147"/>
    </location>
</feature>
<feature type="compositionally biased region" description="Low complexity" evidence="3">
    <location>
        <begin position="130"/>
        <end position="139"/>
    </location>
</feature>
<dbReference type="GO" id="GO:0031415">
    <property type="term" value="C:NatA complex"/>
    <property type="evidence" value="ECO:0007669"/>
    <property type="project" value="TreeGrafter"/>
</dbReference>
<dbReference type="Gene3D" id="1.25.40.1010">
    <property type="match status" value="1"/>
</dbReference>
<proteinExistence type="predicted"/>
<dbReference type="PANTHER" id="PTHR22767">
    <property type="entry name" value="N-TERMINAL ACETYLTRANSFERASE-RELATED"/>
    <property type="match status" value="1"/>
</dbReference>
<dbReference type="EMBL" id="JABSTU010000001">
    <property type="protein sequence ID" value="KAH8042674.1"/>
    <property type="molecule type" value="Genomic_DNA"/>
</dbReference>
<evidence type="ECO:0000313" key="5">
    <source>
        <dbReference type="Proteomes" id="UP000821866"/>
    </source>
</evidence>
<evidence type="ECO:0000256" key="3">
    <source>
        <dbReference type="SAM" id="MobiDB-lite"/>
    </source>
</evidence>
<dbReference type="InterPro" id="IPR021183">
    <property type="entry name" value="NatA_aux_su"/>
</dbReference>
<evidence type="ECO:0000256" key="2">
    <source>
        <dbReference type="ARBA" id="ARBA00022803"/>
    </source>
</evidence>
<organism evidence="4 5">
    <name type="scientific">Rhipicephalus microplus</name>
    <name type="common">Cattle tick</name>
    <name type="synonym">Boophilus microplus</name>
    <dbReference type="NCBI Taxonomy" id="6941"/>
    <lineage>
        <taxon>Eukaryota</taxon>
        <taxon>Metazoa</taxon>
        <taxon>Ecdysozoa</taxon>
        <taxon>Arthropoda</taxon>
        <taxon>Chelicerata</taxon>
        <taxon>Arachnida</taxon>
        <taxon>Acari</taxon>
        <taxon>Parasitiformes</taxon>
        <taxon>Ixodida</taxon>
        <taxon>Ixodoidea</taxon>
        <taxon>Ixodidae</taxon>
        <taxon>Rhipicephalinae</taxon>
        <taxon>Rhipicephalus</taxon>
        <taxon>Boophilus</taxon>
    </lineage>
</organism>
<comment type="caution">
    <text evidence="4">The sequence shown here is derived from an EMBL/GenBank/DDBJ whole genome shotgun (WGS) entry which is preliminary data.</text>
</comment>
<gene>
    <name evidence="4" type="ORF">HPB51_025306</name>
</gene>